<dbReference type="InterPro" id="IPR050595">
    <property type="entry name" value="Bact_response_regulator"/>
</dbReference>
<evidence type="ECO:0000256" key="2">
    <source>
        <dbReference type="PROSITE-ProRule" id="PRU00169"/>
    </source>
</evidence>
<dbReference type="SMART" id="SM00448">
    <property type="entry name" value="REC"/>
    <property type="match status" value="1"/>
</dbReference>
<evidence type="ECO:0000313" key="4">
    <source>
        <dbReference type="EMBL" id="MFC0222864.1"/>
    </source>
</evidence>
<comment type="caution">
    <text evidence="4">The sequence shown here is derived from an EMBL/GenBank/DDBJ whole genome shotgun (WGS) entry which is preliminary data.</text>
</comment>
<organism evidence="4 5">
    <name type="scientific">Nocardioides zeicaulis</name>
    <dbReference type="NCBI Taxonomy" id="1776857"/>
    <lineage>
        <taxon>Bacteria</taxon>
        <taxon>Bacillati</taxon>
        <taxon>Actinomycetota</taxon>
        <taxon>Actinomycetes</taxon>
        <taxon>Propionibacteriales</taxon>
        <taxon>Nocardioidaceae</taxon>
        <taxon>Nocardioides</taxon>
    </lineage>
</organism>
<sequence length="129" mass="14330">MRALVIDDSRTMRLMLARQLQQLGYEVLQAGDGQAALDVLADNLDDLPTLATVDWNMPVMNGLEFVQATRKDPRLRDLTLMMVTTEAEQGQIVRALAAGAHEYLIKPFSVEAFVDKIDYLGLNPQRGVA</sequence>
<name>A0ABV6E1L8_9ACTN</name>
<dbReference type="SUPFAM" id="SSF52172">
    <property type="entry name" value="CheY-like"/>
    <property type="match status" value="1"/>
</dbReference>
<dbReference type="PANTHER" id="PTHR44591:SF3">
    <property type="entry name" value="RESPONSE REGULATORY DOMAIN-CONTAINING PROTEIN"/>
    <property type="match status" value="1"/>
</dbReference>
<reference evidence="4 5" key="1">
    <citation type="submission" date="2024-09" db="EMBL/GenBank/DDBJ databases">
        <authorList>
            <person name="Sun Q."/>
            <person name="Mori K."/>
        </authorList>
    </citation>
    <scope>NUCLEOTIDE SEQUENCE [LARGE SCALE GENOMIC DNA]</scope>
    <source>
        <strain evidence="4 5">CCM 8654</strain>
    </source>
</reference>
<dbReference type="EMBL" id="JBHLXH010000001">
    <property type="protein sequence ID" value="MFC0222864.1"/>
    <property type="molecule type" value="Genomic_DNA"/>
</dbReference>
<gene>
    <name evidence="4" type="ORF">ACFFJG_10255</name>
</gene>
<feature type="modified residue" description="4-aspartylphosphate" evidence="2">
    <location>
        <position position="54"/>
    </location>
</feature>
<evidence type="ECO:0000256" key="1">
    <source>
        <dbReference type="ARBA" id="ARBA00022553"/>
    </source>
</evidence>
<evidence type="ECO:0000313" key="5">
    <source>
        <dbReference type="Proteomes" id="UP001589698"/>
    </source>
</evidence>
<accession>A0ABV6E1L8</accession>
<dbReference type="InterPro" id="IPR001789">
    <property type="entry name" value="Sig_transdc_resp-reg_receiver"/>
</dbReference>
<protein>
    <submittedName>
        <fullName evidence="4">Response regulator</fullName>
    </submittedName>
</protein>
<dbReference type="PANTHER" id="PTHR44591">
    <property type="entry name" value="STRESS RESPONSE REGULATOR PROTEIN 1"/>
    <property type="match status" value="1"/>
</dbReference>
<feature type="domain" description="Response regulatory" evidence="3">
    <location>
        <begin position="2"/>
        <end position="121"/>
    </location>
</feature>
<keyword evidence="1 2" id="KW-0597">Phosphoprotein</keyword>
<dbReference type="Proteomes" id="UP001589698">
    <property type="component" value="Unassembled WGS sequence"/>
</dbReference>
<proteinExistence type="predicted"/>
<dbReference type="RefSeq" id="WP_378518583.1">
    <property type="nucleotide sequence ID" value="NZ_CBCSDI010000031.1"/>
</dbReference>
<dbReference type="Gene3D" id="3.40.50.2300">
    <property type="match status" value="1"/>
</dbReference>
<dbReference type="Pfam" id="PF00072">
    <property type="entry name" value="Response_reg"/>
    <property type="match status" value="1"/>
</dbReference>
<evidence type="ECO:0000259" key="3">
    <source>
        <dbReference type="PROSITE" id="PS50110"/>
    </source>
</evidence>
<dbReference type="InterPro" id="IPR011006">
    <property type="entry name" value="CheY-like_superfamily"/>
</dbReference>
<keyword evidence="5" id="KW-1185">Reference proteome</keyword>
<dbReference type="PROSITE" id="PS50110">
    <property type="entry name" value="RESPONSE_REGULATORY"/>
    <property type="match status" value="1"/>
</dbReference>